<gene>
    <name evidence="2" type="ORF">GCM10010977_32090</name>
</gene>
<feature type="transmembrane region" description="Helical" evidence="1">
    <location>
        <begin position="46"/>
        <end position="65"/>
    </location>
</feature>
<dbReference type="RefSeq" id="WP_159555355.1">
    <property type="nucleotide sequence ID" value="NZ_BAAAOU010000012.1"/>
</dbReference>
<evidence type="ECO:0000313" key="2">
    <source>
        <dbReference type="EMBL" id="GGO49665.1"/>
    </source>
</evidence>
<evidence type="ECO:0000313" key="3">
    <source>
        <dbReference type="Proteomes" id="UP000642509"/>
    </source>
</evidence>
<accession>A0ABQ2MCW8</accession>
<proteinExistence type="predicted"/>
<evidence type="ECO:0000256" key="1">
    <source>
        <dbReference type="SAM" id="Phobius"/>
    </source>
</evidence>
<reference evidence="3" key="1">
    <citation type="journal article" date="2019" name="Int. J. Syst. Evol. Microbiol.">
        <title>The Global Catalogue of Microorganisms (GCM) 10K type strain sequencing project: providing services to taxonomists for standard genome sequencing and annotation.</title>
        <authorList>
            <consortium name="The Broad Institute Genomics Platform"/>
            <consortium name="The Broad Institute Genome Sequencing Center for Infectious Disease"/>
            <person name="Wu L."/>
            <person name="Ma J."/>
        </authorList>
    </citation>
    <scope>NUCLEOTIDE SEQUENCE [LARGE SCALE GENOMIC DNA]</scope>
    <source>
        <strain evidence="3">CGMCC 1.7064</strain>
    </source>
</reference>
<dbReference type="Proteomes" id="UP000642509">
    <property type="component" value="Unassembled WGS sequence"/>
</dbReference>
<comment type="caution">
    <text evidence="2">The sequence shown here is derived from an EMBL/GenBank/DDBJ whole genome shotgun (WGS) entry which is preliminary data.</text>
</comment>
<protein>
    <submittedName>
        <fullName evidence="2">Uncharacterized protein</fullName>
    </submittedName>
</protein>
<feature type="transmembrane region" description="Helical" evidence="1">
    <location>
        <begin position="71"/>
        <end position="92"/>
    </location>
</feature>
<keyword evidence="1" id="KW-0472">Membrane</keyword>
<organism evidence="2 3">
    <name type="scientific">Citricoccus zhacaiensis</name>
    <dbReference type="NCBI Taxonomy" id="489142"/>
    <lineage>
        <taxon>Bacteria</taxon>
        <taxon>Bacillati</taxon>
        <taxon>Actinomycetota</taxon>
        <taxon>Actinomycetes</taxon>
        <taxon>Micrococcales</taxon>
        <taxon>Micrococcaceae</taxon>
        <taxon>Citricoccus</taxon>
    </lineage>
</organism>
<sequence length="171" mass="17952">MSATPHTMAGMAAARVSELPLAAITIYRAELREARRPSGARARTGLALRLEATIATLLAAGYAAAHDQPWAAVPLGLINLAIVAGPLAITALPDWIAWTDSNGHAVTITDPNAKPIGYWSLAPDPSATGSQVEAHLTAMLEGTSPAAATRVDLFTAERHTAPPWDTRHHTN</sequence>
<keyword evidence="1" id="KW-1133">Transmembrane helix</keyword>
<dbReference type="EMBL" id="BMLQ01000013">
    <property type="protein sequence ID" value="GGO49665.1"/>
    <property type="molecule type" value="Genomic_DNA"/>
</dbReference>
<keyword evidence="3" id="KW-1185">Reference proteome</keyword>
<keyword evidence="1" id="KW-0812">Transmembrane</keyword>
<name>A0ABQ2MCW8_9MICC</name>